<dbReference type="PANTHER" id="PTHR43547">
    <property type="entry name" value="TWO-COMPONENT HISTIDINE KINASE"/>
    <property type="match status" value="1"/>
</dbReference>
<dbReference type="PANTHER" id="PTHR43547:SF2">
    <property type="entry name" value="HYBRID SIGNAL TRANSDUCTION HISTIDINE KINASE C"/>
    <property type="match status" value="1"/>
</dbReference>
<evidence type="ECO:0000256" key="2">
    <source>
        <dbReference type="ARBA" id="ARBA00012438"/>
    </source>
</evidence>
<dbReference type="SMART" id="SM00388">
    <property type="entry name" value="HisKA"/>
    <property type="match status" value="1"/>
</dbReference>
<dbReference type="EMBL" id="FRFE01000036">
    <property type="protein sequence ID" value="SHO52498.1"/>
    <property type="molecule type" value="Genomic_DNA"/>
</dbReference>
<evidence type="ECO:0000256" key="4">
    <source>
        <dbReference type="ARBA" id="ARBA00022679"/>
    </source>
</evidence>
<dbReference type="InterPro" id="IPR036097">
    <property type="entry name" value="HisK_dim/P_sf"/>
</dbReference>
<dbReference type="SUPFAM" id="SSF55874">
    <property type="entry name" value="ATPase domain of HSP90 chaperone/DNA topoisomerase II/histidine kinase"/>
    <property type="match status" value="1"/>
</dbReference>
<gene>
    <name evidence="9" type="ORF">SAMN02745220_04596</name>
</gene>
<dbReference type="Pfam" id="PF00512">
    <property type="entry name" value="HisKA"/>
    <property type="match status" value="1"/>
</dbReference>
<dbReference type="InterPro" id="IPR003594">
    <property type="entry name" value="HATPase_dom"/>
</dbReference>
<dbReference type="Gene3D" id="1.10.287.130">
    <property type="match status" value="1"/>
</dbReference>
<organism evidence="9 10">
    <name type="scientific">Desulfopila aestuarii DSM 18488</name>
    <dbReference type="NCBI Taxonomy" id="1121416"/>
    <lineage>
        <taxon>Bacteria</taxon>
        <taxon>Pseudomonadati</taxon>
        <taxon>Thermodesulfobacteriota</taxon>
        <taxon>Desulfobulbia</taxon>
        <taxon>Desulfobulbales</taxon>
        <taxon>Desulfocapsaceae</taxon>
        <taxon>Desulfopila</taxon>
    </lineage>
</organism>
<evidence type="ECO:0000259" key="7">
    <source>
        <dbReference type="PROSITE" id="PS50109"/>
    </source>
</evidence>
<evidence type="ECO:0000313" key="9">
    <source>
        <dbReference type="EMBL" id="SHO52498.1"/>
    </source>
</evidence>
<evidence type="ECO:0000256" key="3">
    <source>
        <dbReference type="ARBA" id="ARBA00022553"/>
    </source>
</evidence>
<dbReference type="SMART" id="SM00387">
    <property type="entry name" value="HATPase_c"/>
    <property type="match status" value="1"/>
</dbReference>
<dbReference type="Gene3D" id="3.30.450.40">
    <property type="match status" value="1"/>
</dbReference>
<dbReference type="EC" id="2.7.13.3" evidence="2"/>
<dbReference type="AlphaFoldDB" id="A0A1M7YIZ2"/>
<dbReference type="InterPro" id="IPR011006">
    <property type="entry name" value="CheY-like_superfamily"/>
</dbReference>
<dbReference type="Gene3D" id="3.30.565.10">
    <property type="entry name" value="Histidine kinase-like ATPase, C-terminal domain"/>
    <property type="match status" value="1"/>
</dbReference>
<reference evidence="9 10" key="1">
    <citation type="submission" date="2016-12" db="EMBL/GenBank/DDBJ databases">
        <authorList>
            <person name="Song W.-J."/>
            <person name="Kurnit D.M."/>
        </authorList>
    </citation>
    <scope>NUCLEOTIDE SEQUENCE [LARGE SCALE GENOMIC DNA]</scope>
    <source>
        <strain evidence="9 10">DSM 18488</strain>
    </source>
</reference>
<dbReference type="GO" id="GO:0000155">
    <property type="term" value="F:phosphorelay sensor kinase activity"/>
    <property type="evidence" value="ECO:0007669"/>
    <property type="project" value="InterPro"/>
</dbReference>
<dbReference type="CDD" id="cd00082">
    <property type="entry name" value="HisKA"/>
    <property type="match status" value="1"/>
</dbReference>
<dbReference type="InterPro" id="IPR004358">
    <property type="entry name" value="Sig_transdc_His_kin-like_C"/>
</dbReference>
<dbReference type="InterPro" id="IPR003018">
    <property type="entry name" value="GAF"/>
</dbReference>
<evidence type="ECO:0000256" key="5">
    <source>
        <dbReference type="ARBA" id="ARBA00022777"/>
    </source>
</evidence>
<feature type="domain" description="Response regulatory" evidence="8">
    <location>
        <begin position="25"/>
        <end position="139"/>
    </location>
</feature>
<dbReference type="SUPFAM" id="SSF55781">
    <property type="entry name" value="GAF domain-like"/>
    <property type="match status" value="1"/>
</dbReference>
<dbReference type="Gene3D" id="3.40.50.2300">
    <property type="match status" value="1"/>
</dbReference>
<evidence type="ECO:0000256" key="6">
    <source>
        <dbReference type="PROSITE-ProRule" id="PRU00169"/>
    </source>
</evidence>
<evidence type="ECO:0000313" key="10">
    <source>
        <dbReference type="Proteomes" id="UP000184603"/>
    </source>
</evidence>
<dbReference type="CDD" id="cd00156">
    <property type="entry name" value="REC"/>
    <property type="match status" value="1"/>
</dbReference>
<feature type="domain" description="Histidine kinase" evidence="7">
    <location>
        <begin position="405"/>
        <end position="611"/>
    </location>
</feature>
<keyword evidence="4" id="KW-0808">Transferase</keyword>
<dbReference type="OrthoDB" id="5428380at2"/>
<dbReference type="SMART" id="SM00448">
    <property type="entry name" value="REC"/>
    <property type="match status" value="1"/>
</dbReference>
<dbReference type="SUPFAM" id="SSF47384">
    <property type="entry name" value="Homodimeric domain of signal transducing histidine kinase"/>
    <property type="match status" value="1"/>
</dbReference>
<dbReference type="RefSeq" id="WP_073616073.1">
    <property type="nucleotide sequence ID" value="NZ_FRFE01000036.1"/>
</dbReference>
<feature type="modified residue" description="4-aspartylphosphate" evidence="6">
    <location>
        <position position="74"/>
    </location>
</feature>
<protein>
    <recommendedName>
        <fullName evidence="2">histidine kinase</fullName>
        <ecNumber evidence="2">2.7.13.3</ecNumber>
    </recommendedName>
</protein>
<dbReference type="InterPro" id="IPR001789">
    <property type="entry name" value="Sig_transdc_resp-reg_receiver"/>
</dbReference>
<dbReference type="InterPro" id="IPR036890">
    <property type="entry name" value="HATPase_C_sf"/>
</dbReference>
<keyword evidence="10" id="KW-1185">Reference proteome</keyword>
<dbReference type="InterPro" id="IPR003661">
    <property type="entry name" value="HisK_dim/P_dom"/>
</dbReference>
<dbReference type="PRINTS" id="PR00344">
    <property type="entry name" value="BCTRLSENSOR"/>
</dbReference>
<dbReference type="InterPro" id="IPR029016">
    <property type="entry name" value="GAF-like_dom_sf"/>
</dbReference>
<proteinExistence type="predicted"/>
<dbReference type="PROSITE" id="PS50110">
    <property type="entry name" value="RESPONSE_REGULATORY"/>
    <property type="match status" value="1"/>
</dbReference>
<dbReference type="Pfam" id="PF00072">
    <property type="entry name" value="Response_reg"/>
    <property type="match status" value="1"/>
</dbReference>
<keyword evidence="3 6" id="KW-0597">Phosphoprotein</keyword>
<dbReference type="Proteomes" id="UP000184603">
    <property type="component" value="Unassembled WGS sequence"/>
</dbReference>
<sequence length="615" mass="68421">MVELLNASDNEPLLASAELLDKGEAVVIVDDSPEVVLLLNRYLENQGFTVFQAGSAAELYTLLETSRIALVLLDIGLPDRDGNEVLHDIVPKYPDLGIIMVTGTTDLSTALDCLRLGADDYLTKPVTIKQFSHIVRSTLKKRRLAIDNRKFQSELESTNYRTQFLHALNLKMNSVYLSTVELKGILQAILVGITSEEGLKFNRAFLALYNEETQMLEGRLAIGPATREDASRVWESIKQKDLHLQDIITHVQSSESEGDVAINRVARQLNIPITESNHVLVAAGRKRQSIMVVDGYGYGYDVPEQLLRTLDHDTFIVVPLYSPSKSLGVIIVDNFVTRKKISQEDILTLEIFASQASLAIEHSHLYEDMRLKIRELELVTQELERSKDLLVASERYSAVGHMSAQLVHVIRNPITSIGGTARLLAKKTDDDYIASFLNIITREAAKIESTLEDLFSFVEDSELSPADHQLYPLIRRSVMIFYATMKNANITYQLDLPGESPIMHVDATKMRQVFLHLVKNGIEAMPNGGTLKVSCQEKEHTIEISINDTGSGISDNNLRMAADPFFTTKTYGTGMGLTLVQKITEMHDATFALQHNEGGGMTAIVKLPKSRLAAP</sequence>
<evidence type="ECO:0000256" key="1">
    <source>
        <dbReference type="ARBA" id="ARBA00000085"/>
    </source>
</evidence>
<dbReference type="Pfam" id="PF01590">
    <property type="entry name" value="GAF"/>
    <property type="match status" value="1"/>
</dbReference>
<dbReference type="InterPro" id="IPR005467">
    <property type="entry name" value="His_kinase_dom"/>
</dbReference>
<dbReference type="SUPFAM" id="SSF52172">
    <property type="entry name" value="CheY-like"/>
    <property type="match status" value="1"/>
</dbReference>
<comment type="catalytic activity">
    <reaction evidence="1">
        <text>ATP + protein L-histidine = ADP + protein N-phospho-L-histidine.</text>
        <dbReference type="EC" id="2.7.13.3"/>
    </reaction>
</comment>
<dbReference type="SMART" id="SM00065">
    <property type="entry name" value="GAF"/>
    <property type="match status" value="1"/>
</dbReference>
<keyword evidence="5 9" id="KW-0418">Kinase</keyword>
<accession>A0A1M7YIZ2</accession>
<name>A0A1M7YIZ2_9BACT</name>
<evidence type="ECO:0000259" key="8">
    <source>
        <dbReference type="PROSITE" id="PS50110"/>
    </source>
</evidence>
<dbReference type="STRING" id="1121416.SAMN02745220_04596"/>
<dbReference type="Pfam" id="PF02518">
    <property type="entry name" value="HATPase_c"/>
    <property type="match status" value="1"/>
</dbReference>
<dbReference type="PROSITE" id="PS50109">
    <property type="entry name" value="HIS_KIN"/>
    <property type="match status" value="1"/>
</dbReference>